<dbReference type="Pfam" id="PF13086">
    <property type="entry name" value="AAA_11"/>
    <property type="match status" value="1"/>
</dbReference>
<dbReference type="Gene3D" id="3.40.50.300">
    <property type="entry name" value="P-loop containing nucleotide triphosphate hydrolases"/>
    <property type="match status" value="3"/>
</dbReference>
<dbReference type="EMBL" id="JACHWS010000002">
    <property type="protein sequence ID" value="MBB3038244.1"/>
    <property type="molecule type" value="Genomic_DNA"/>
</dbReference>
<keyword evidence="4" id="KW-1185">Reference proteome</keyword>
<sequence length="1703" mass="187178">MAVFGFESQTFENASFRAELAVPPALFAALLHLDIPLVQLFRVENLTATELSNVTVTLDVFSGEENLTTPWVRLIPTLQSGTSLTWDRALDLRFLTPESVLGCTDAFPITYHVAVSAPGVETLHVAVPSRILARDEWLAAAPVYDVISVFSQPTAPEVAQVLRRASNILLAETGSGDFDGYDAGATRAALVGAAIYEALRVSNFAYEELPQPLDSSSIKVRTTSQVFEQLVGSCLDLAITYSACLDAAGVRSLIFFADGHVLGGFHSRDERLRDVVTTDANSIVTLVQTGRVVPVELTGIAGNQPAATFAEAHQLAVQRLGVPTDIRGLVDVAYAHRSGIQPFPHSDIVESATLASARNGAESLIGLPSALTELLTEDDDTDNLQRRAVRDDDAPDRIRAWRRSLLDLSLRNPLLKMPTWRGVDCSIPEGSLALLDDLIHDGKAIDLNPHDRLTRVQKLTGARRVEDLEPEVRANDLRHQRWLYLNIGETAYRNRLRYLKHQSDLAQQETGANYLYLTLGSLVHPTATGDAHAPLFLLPVSLQSGAGNRPYSIVIDGDEIAAPNQCLVQWLRVRHNVTIDALANPPIGESGIDITTSLRAIREALVDTKLDFRIEETASIRLLQFSTFQMWRDLVDHWPQFMQNPVVRHLVERPGDAFADPAGHPSDVTVDEAAMPLPIPADGSQLRAIELATRGHSFVLEGPPGTGKSQTIANLIAHAVQHGKSILFVAEKQAALDVVKRRLDAAGLEDFYLDLHGRQQSLPAIRKQLHSALNHRPAGAGRFAATFAQYRARHATVAAYPPRVHGRNRAHYSLWEAYERSHALGDGPVAAVPASFFTLGENELTTVENAVMALAPAAESARLRPRHHWRISGLRKVEADTRDLLSAAQDLEAARDVFDHLPADVSHALRNVASPTQLALSAECATFAAAGLLPDPDHTIPVEAVEAVRQFHQRHLPAVQFFSEQLFTDHDFDDYAEAAENATRGMLGKKRRRRHLADLLNHYVPGGHKLDESTVLAAFDAAAAARADARALAYRTLHVPIGWYPTNADAVAELDSARRRAETSTALHRELPDVWAWLRATGKGTLAAQIQQIGRAWTRWLTELNADDATVDAWRGDLHWADAWDRDSSVWFADLRDHGILPVQRWGQLLTLTDIVAAHGLMDFATQLLCGTFTSHDIELAFFRGAASAAIAERIATGRLEFFDRREHENDIDAYHDLAAQLRTEVPHVLGARIIAHRPHISGTSGGGLVRQLQRKRGGLRFRELLASYPDEILGLTPCFLMSPASVAKFVDPSAVLFDIVVFDEASQIRVQEAIGVMGRGRSIVMVGDSRQMPPTSVMHASTDSEEDDDLSVPQDLDSILAECVESGLHQEWLSWHYRSADEALIAFSNAHYYDGRLASLPSPGISRDTGISLRRIGGVFDRGARGTRTNRAEADAIVAEVSQLVVATNQSIGVVTFNVQQRDLLIDLLEDSPDPHIQRELNRTDGEALFVKNLENVQGDERDIILFSLAYSKDPETGTLPLNFGPLTHAGGERRLNVAITRARRRIVLFSSFGPRDIDLRRTNSVGLQHLRAYLEHTQGDAVYGGEPAHTSADVTTMGRTIATRLRERGIEVQHNHGLSAFTVDMAVRRAGAAHWQAAVLFDSPQWAKRPTVADRDGAPRLLSTIMEWPHVIRVWLPEWLIDSDGVISRIEAAVAEGPQSP</sequence>
<dbReference type="SUPFAM" id="SSF52540">
    <property type="entry name" value="P-loop containing nucleoside triphosphate hydrolases"/>
    <property type="match status" value="1"/>
</dbReference>
<dbReference type="Pfam" id="PF13087">
    <property type="entry name" value="AAA_12"/>
    <property type="match status" value="1"/>
</dbReference>
<gene>
    <name evidence="3" type="ORF">FHU29_002693</name>
</gene>
<organism evidence="3 4">
    <name type="scientific">Hoyosella altamirensis</name>
    <dbReference type="NCBI Taxonomy" id="616997"/>
    <lineage>
        <taxon>Bacteria</taxon>
        <taxon>Bacillati</taxon>
        <taxon>Actinomycetota</taxon>
        <taxon>Actinomycetes</taxon>
        <taxon>Mycobacteriales</taxon>
        <taxon>Hoyosellaceae</taxon>
        <taxon>Hoyosella</taxon>
    </lineage>
</organism>
<dbReference type="CDD" id="cd18808">
    <property type="entry name" value="SF1_C_Upf1"/>
    <property type="match status" value="1"/>
</dbReference>
<dbReference type="InterPro" id="IPR041679">
    <property type="entry name" value="DNA2/NAM7-like_C"/>
</dbReference>
<dbReference type="InterPro" id="IPR047187">
    <property type="entry name" value="SF1_C_Upf1"/>
</dbReference>
<feature type="domain" description="DNA2/NAM7 helicase-like C-terminal" evidence="2">
    <location>
        <begin position="1359"/>
        <end position="1551"/>
    </location>
</feature>
<evidence type="ECO:0000259" key="1">
    <source>
        <dbReference type="Pfam" id="PF13086"/>
    </source>
</evidence>
<dbReference type="InterPro" id="IPR025103">
    <property type="entry name" value="DUF4011"/>
</dbReference>
<dbReference type="GO" id="GO:0004386">
    <property type="term" value="F:helicase activity"/>
    <property type="evidence" value="ECO:0007669"/>
    <property type="project" value="InterPro"/>
</dbReference>
<accession>A0A839RQ50</accession>
<dbReference type="PANTHER" id="PTHR10887">
    <property type="entry name" value="DNA2/NAM7 HELICASE FAMILY"/>
    <property type="match status" value="1"/>
</dbReference>
<feature type="domain" description="DNA2/NAM7 helicase helicase" evidence="1">
    <location>
        <begin position="682"/>
        <end position="766"/>
    </location>
</feature>
<dbReference type="OrthoDB" id="9757917at2"/>
<dbReference type="PANTHER" id="PTHR10887:SF530">
    <property type="entry name" value="SUPERFAMILY I DNA HELICASES"/>
    <property type="match status" value="1"/>
</dbReference>
<dbReference type="Proteomes" id="UP000567922">
    <property type="component" value="Unassembled WGS sequence"/>
</dbReference>
<protein>
    <recommendedName>
        <fullName evidence="5">DUF4011 domain-containing protein</fullName>
    </recommendedName>
</protein>
<dbReference type="Pfam" id="PF13195">
    <property type="entry name" value="DUF4011"/>
    <property type="match status" value="1"/>
</dbReference>
<dbReference type="RefSeq" id="WP_064440073.1">
    <property type="nucleotide sequence ID" value="NZ_BDDI01000006.1"/>
</dbReference>
<evidence type="ECO:0008006" key="5">
    <source>
        <dbReference type="Google" id="ProtNLM"/>
    </source>
</evidence>
<reference evidence="3 4" key="1">
    <citation type="submission" date="2020-08" db="EMBL/GenBank/DDBJ databases">
        <title>Sequencing the genomes of 1000 actinobacteria strains.</title>
        <authorList>
            <person name="Klenk H.-P."/>
        </authorList>
    </citation>
    <scope>NUCLEOTIDE SEQUENCE [LARGE SCALE GENOMIC DNA]</scope>
    <source>
        <strain evidence="3 4">DSM 45258</strain>
    </source>
</reference>
<evidence type="ECO:0000313" key="3">
    <source>
        <dbReference type="EMBL" id="MBB3038244.1"/>
    </source>
</evidence>
<evidence type="ECO:0000313" key="4">
    <source>
        <dbReference type="Proteomes" id="UP000567922"/>
    </source>
</evidence>
<dbReference type="InterPro" id="IPR045055">
    <property type="entry name" value="DNA2/NAM7-like"/>
</dbReference>
<dbReference type="InterPro" id="IPR027417">
    <property type="entry name" value="P-loop_NTPase"/>
</dbReference>
<dbReference type="InterPro" id="IPR041677">
    <property type="entry name" value="DNA2/NAM7_AAA_11"/>
</dbReference>
<proteinExistence type="predicted"/>
<name>A0A839RQ50_9ACTN</name>
<evidence type="ECO:0000259" key="2">
    <source>
        <dbReference type="Pfam" id="PF13087"/>
    </source>
</evidence>
<comment type="caution">
    <text evidence="3">The sequence shown here is derived from an EMBL/GenBank/DDBJ whole genome shotgun (WGS) entry which is preliminary data.</text>
</comment>